<dbReference type="PIRSF" id="PIRSF017184">
    <property type="entry name" value="Nnr"/>
    <property type="match status" value="1"/>
</dbReference>
<evidence type="ECO:0000256" key="6">
    <source>
        <dbReference type="ARBA" id="ARBA00022741"/>
    </source>
</evidence>
<evidence type="ECO:0000256" key="4">
    <source>
        <dbReference type="ARBA" id="ARBA00009524"/>
    </source>
</evidence>
<dbReference type="GO" id="GO:0046872">
    <property type="term" value="F:metal ion binding"/>
    <property type="evidence" value="ECO:0007669"/>
    <property type="project" value="UniProtKB-UniRule"/>
</dbReference>
<feature type="binding site" evidence="17">
    <location>
        <begin position="381"/>
        <end position="385"/>
    </location>
    <ligand>
        <name>AMP</name>
        <dbReference type="ChEBI" id="CHEBI:456215"/>
    </ligand>
</feature>
<comment type="cofactor">
    <cofactor evidence="17">
        <name>Mg(2+)</name>
        <dbReference type="ChEBI" id="CHEBI:18420"/>
    </cofactor>
</comment>
<comment type="catalytic activity">
    <reaction evidence="1 18">
        <text>(6R)-NADHX = (6S)-NADHX</text>
        <dbReference type="Rhea" id="RHEA:32215"/>
        <dbReference type="ChEBI" id="CHEBI:64074"/>
        <dbReference type="ChEBI" id="CHEBI:64075"/>
        <dbReference type="EC" id="5.1.99.6"/>
    </reaction>
</comment>
<dbReference type="PROSITE" id="PS51383">
    <property type="entry name" value="YJEF_C_3"/>
    <property type="match status" value="1"/>
</dbReference>
<comment type="catalytic activity">
    <reaction evidence="15 17 18">
        <text>(6S)-NADHX + ADP = AMP + phosphate + NADH + H(+)</text>
        <dbReference type="Rhea" id="RHEA:32223"/>
        <dbReference type="ChEBI" id="CHEBI:15378"/>
        <dbReference type="ChEBI" id="CHEBI:43474"/>
        <dbReference type="ChEBI" id="CHEBI:57945"/>
        <dbReference type="ChEBI" id="CHEBI:64074"/>
        <dbReference type="ChEBI" id="CHEBI:456215"/>
        <dbReference type="ChEBI" id="CHEBI:456216"/>
        <dbReference type="EC" id="4.2.1.136"/>
    </reaction>
</comment>
<dbReference type="HAMAP" id="MF_01965">
    <property type="entry name" value="NADHX_dehydratase"/>
    <property type="match status" value="1"/>
</dbReference>
<dbReference type="GO" id="GO:0052856">
    <property type="term" value="F:NAD(P)HX epimerase activity"/>
    <property type="evidence" value="ECO:0007669"/>
    <property type="project" value="UniProtKB-EC"/>
</dbReference>
<comment type="similarity">
    <text evidence="3 18">In the N-terminal section; belongs to the NnrE/AIBP family.</text>
</comment>
<comment type="subunit">
    <text evidence="17">Homotetramer.</text>
</comment>
<comment type="catalytic activity">
    <reaction evidence="16 17 18">
        <text>(6S)-NADPHX + ADP = AMP + phosphate + NADPH + H(+)</text>
        <dbReference type="Rhea" id="RHEA:32235"/>
        <dbReference type="ChEBI" id="CHEBI:15378"/>
        <dbReference type="ChEBI" id="CHEBI:43474"/>
        <dbReference type="ChEBI" id="CHEBI:57783"/>
        <dbReference type="ChEBI" id="CHEBI:64076"/>
        <dbReference type="ChEBI" id="CHEBI:456215"/>
        <dbReference type="ChEBI" id="CHEBI:456216"/>
        <dbReference type="EC" id="4.2.1.136"/>
    </reaction>
</comment>
<evidence type="ECO:0000256" key="16">
    <source>
        <dbReference type="ARBA" id="ARBA00049209"/>
    </source>
</evidence>
<dbReference type="SUPFAM" id="SSF64153">
    <property type="entry name" value="YjeF N-terminal domain-like"/>
    <property type="match status" value="1"/>
</dbReference>
<dbReference type="GO" id="GO:0005524">
    <property type="term" value="F:ATP binding"/>
    <property type="evidence" value="ECO:0007669"/>
    <property type="project" value="UniProtKB-UniRule"/>
</dbReference>
<accession>A0A1M4V3G6</accession>
<comment type="cofactor">
    <cofactor evidence="18">
        <name>K(+)</name>
        <dbReference type="ChEBI" id="CHEBI:29103"/>
    </cofactor>
    <text evidence="18">Binds 1 potassium ion per subunit.</text>
</comment>
<dbReference type="AlphaFoldDB" id="A0A1M4V3G6"/>
<evidence type="ECO:0000256" key="14">
    <source>
        <dbReference type="ARBA" id="ARBA00025153"/>
    </source>
</evidence>
<feature type="binding site" evidence="17">
    <location>
        <position position="410"/>
    </location>
    <ligand>
        <name>AMP</name>
        <dbReference type="ChEBI" id="CHEBI:456215"/>
    </ligand>
</feature>
<feature type="binding site" evidence="17">
    <location>
        <position position="346"/>
    </location>
    <ligand>
        <name>(6S)-NADPHX</name>
        <dbReference type="ChEBI" id="CHEBI:64076"/>
    </ligand>
</feature>
<feature type="binding site" evidence="17">
    <location>
        <position position="411"/>
    </location>
    <ligand>
        <name>(6S)-NADPHX</name>
        <dbReference type="ChEBI" id="CHEBI:64076"/>
    </ligand>
</feature>
<dbReference type="Gene3D" id="3.40.1190.20">
    <property type="match status" value="1"/>
</dbReference>
<dbReference type="InterPro" id="IPR017953">
    <property type="entry name" value="Carbohydrate_kinase_pred_CS"/>
</dbReference>
<dbReference type="Pfam" id="PF03853">
    <property type="entry name" value="YjeF_N"/>
    <property type="match status" value="1"/>
</dbReference>
<evidence type="ECO:0000256" key="13">
    <source>
        <dbReference type="ARBA" id="ARBA00023268"/>
    </source>
</evidence>
<comment type="similarity">
    <text evidence="17">Belongs to the NnrD/CARKD family.</text>
</comment>
<evidence type="ECO:0000313" key="22">
    <source>
        <dbReference type="Proteomes" id="UP000184368"/>
    </source>
</evidence>
<evidence type="ECO:0000256" key="18">
    <source>
        <dbReference type="PIRNR" id="PIRNR017184"/>
    </source>
</evidence>
<dbReference type="SUPFAM" id="SSF53613">
    <property type="entry name" value="Ribokinase-like"/>
    <property type="match status" value="1"/>
</dbReference>
<evidence type="ECO:0000256" key="2">
    <source>
        <dbReference type="ARBA" id="ARBA00000909"/>
    </source>
</evidence>
<evidence type="ECO:0000259" key="19">
    <source>
        <dbReference type="PROSITE" id="PS51383"/>
    </source>
</evidence>
<dbReference type="CDD" id="cd01171">
    <property type="entry name" value="YXKO-related"/>
    <property type="match status" value="1"/>
</dbReference>
<keyword evidence="7 17" id="KW-0067">ATP-binding</keyword>
<keyword evidence="6 17" id="KW-0547">Nucleotide-binding</keyword>
<evidence type="ECO:0000256" key="3">
    <source>
        <dbReference type="ARBA" id="ARBA00006001"/>
    </source>
</evidence>
<dbReference type="PROSITE" id="PS51385">
    <property type="entry name" value="YJEF_N"/>
    <property type="match status" value="1"/>
</dbReference>
<comment type="similarity">
    <text evidence="4 18">In the C-terminal section; belongs to the NnrD/CARKD family.</text>
</comment>
<dbReference type="InterPro" id="IPR000631">
    <property type="entry name" value="CARKD"/>
</dbReference>
<dbReference type="GO" id="GO:0046496">
    <property type="term" value="P:nicotinamide nucleotide metabolic process"/>
    <property type="evidence" value="ECO:0007669"/>
    <property type="project" value="UniProtKB-UniRule"/>
</dbReference>
<keyword evidence="22" id="KW-1185">Reference proteome</keyword>
<dbReference type="InterPro" id="IPR036652">
    <property type="entry name" value="YjeF_N_dom_sf"/>
</dbReference>
<dbReference type="NCBIfam" id="TIGR00197">
    <property type="entry name" value="yjeF_nterm"/>
    <property type="match status" value="1"/>
</dbReference>
<feature type="domain" description="YjeF C-terminal" evidence="19">
    <location>
        <begin position="196"/>
        <end position="470"/>
    </location>
</feature>
<feature type="binding site" evidence="17">
    <location>
        <position position="295"/>
    </location>
    <ligand>
        <name>(6S)-NADPHX</name>
        <dbReference type="ChEBI" id="CHEBI:64076"/>
    </ligand>
</feature>
<name>A0A1M4V3G6_9BACT</name>
<comment type="function">
    <text evidence="14 18">Bifunctional enzyme that catalyzes the epimerization of the S- and R-forms of NAD(P)HX and the dehydration of the S-form of NAD(P)HX at the expense of ADP, which is converted to AMP. This allows the repair of both epimers of NAD(P)HX, a damaged form of NAD(P)H that is a result of enzymatic or heat-dependent hydration.</text>
</comment>
<evidence type="ECO:0000256" key="5">
    <source>
        <dbReference type="ARBA" id="ARBA00022723"/>
    </source>
</evidence>
<dbReference type="Pfam" id="PF01256">
    <property type="entry name" value="Carb_kinase"/>
    <property type="match status" value="1"/>
</dbReference>
<protein>
    <recommendedName>
        <fullName evidence="17">ADP-dependent (S)-NAD(P)H-hydrate dehydratase</fullName>
        <ecNumber evidence="17">4.2.1.136</ecNumber>
    </recommendedName>
    <alternativeName>
        <fullName evidence="17">ADP-dependent NAD(P)HX dehydratase</fullName>
    </alternativeName>
</protein>
<dbReference type="InterPro" id="IPR030677">
    <property type="entry name" value="Nnr"/>
</dbReference>
<evidence type="ECO:0000256" key="11">
    <source>
        <dbReference type="ARBA" id="ARBA00023235"/>
    </source>
</evidence>
<dbReference type="PROSITE" id="PS01050">
    <property type="entry name" value="YJEF_C_2"/>
    <property type="match status" value="1"/>
</dbReference>
<organism evidence="21 22">
    <name type="scientific">Cnuella takakiae</name>
    <dbReference type="NCBI Taxonomy" id="1302690"/>
    <lineage>
        <taxon>Bacteria</taxon>
        <taxon>Pseudomonadati</taxon>
        <taxon>Bacteroidota</taxon>
        <taxon>Chitinophagia</taxon>
        <taxon>Chitinophagales</taxon>
        <taxon>Chitinophagaceae</taxon>
        <taxon>Cnuella</taxon>
    </lineage>
</organism>
<keyword evidence="13" id="KW-0511">Multifunctional enzyme</keyword>
<dbReference type="NCBIfam" id="TIGR00196">
    <property type="entry name" value="yjeF_cterm"/>
    <property type="match status" value="1"/>
</dbReference>
<dbReference type="EMBL" id="FQUO01000002">
    <property type="protein sequence ID" value="SHE63440.1"/>
    <property type="molecule type" value="Genomic_DNA"/>
</dbReference>
<dbReference type="Proteomes" id="UP000184368">
    <property type="component" value="Unassembled WGS sequence"/>
</dbReference>
<evidence type="ECO:0000256" key="12">
    <source>
        <dbReference type="ARBA" id="ARBA00023239"/>
    </source>
</evidence>
<evidence type="ECO:0000256" key="9">
    <source>
        <dbReference type="ARBA" id="ARBA00022958"/>
    </source>
</evidence>
<gene>
    <name evidence="17" type="primary">nnrD</name>
    <name evidence="21" type="ORF">SAMN05444008_102121</name>
</gene>
<dbReference type="Gene3D" id="3.40.50.10260">
    <property type="entry name" value="YjeF N-terminal domain"/>
    <property type="match status" value="1"/>
</dbReference>
<sequence>MERAAAQCVQWLLQHKGGFNRYTIICGKGNNGGDGLAIGRLLQERGIEVVIYILEFGHLGSTDFQVNLQRLHDRHIQPHFIQTESGFPQLAPTDLVIDALFGSGLNRPLDGLAAALVNHLNAQGVPIISIDVPSGMLLEESSAQGPVIRAGHTLSFQNTKMAFLLPENGAFTGQVHVLDIGLHKGFSENAPYTLIDQKLVGTIYKSRSPFGHKGNFGHVLMVGGATGKMGAMVLSAKAALRAGAGLVSVLVPRIGYFVVQTAVPEAMCMTEAGEEKLTEFNIESFRYEAIGIGPGMGTAAETQKGFSTLLSNLEYPVVLDADALNCLAQQPTLLSTLPKGSILTPHQKEFERLFGICENDFARIQLAQEMARQYGLYIILKGHHSLVAAPDGQAFFNSTGNAGMATGGSGDVLTGILTSLLGQGYTSLHACILGVYLHGLAGDIGVQQLSEEALVAGDIVAHLGAAFRQIRSQA</sequence>
<evidence type="ECO:0000259" key="20">
    <source>
        <dbReference type="PROSITE" id="PS51385"/>
    </source>
</evidence>
<dbReference type="EC" id="4.2.1.136" evidence="17"/>
<evidence type="ECO:0000256" key="8">
    <source>
        <dbReference type="ARBA" id="ARBA00022857"/>
    </source>
</evidence>
<dbReference type="PANTHER" id="PTHR12592">
    <property type="entry name" value="ATP-DEPENDENT (S)-NAD(P)H-HYDRATE DEHYDRATASE FAMILY MEMBER"/>
    <property type="match status" value="1"/>
</dbReference>
<keyword evidence="12 17" id="KW-0456">Lyase</keyword>
<evidence type="ECO:0000256" key="1">
    <source>
        <dbReference type="ARBA" id="ARBA00000013"/>
    </source>
</evidence>
<evidence type="ECO:0000256" key="17">
    <source>
        <dbReference type="HAMAP-Rule" id="MF_01965"/>
    </source>
</evidence>
<comment type="catalytic activity">
    <reaction evidence="2 18">
        <text>(6R)-NADPHX = (6S)-NADPHX</text>
        <dbReference type="Rhea" id="RHEA:32227"/>
        <dbReference type="ChEBI" id="CHEBI:64076"/>
        <dbReference type="ChEBI" id="CHEBI:64077"/>
        <dbReference type="EC" id="5.1.99.6"/>
    </reaction>
</comment>
<keyword evidence="8 17" id="KW-0521">NADP</keyword>
<evidence type="ECO:0000256" key="7">
    <source>
        <dbReference type="ARBA" id="ARBA00022840"/>
    </source>
</evidence>
<keyword evidence="9 18" id="KW-0630">Potassium</keyword>
<dbReference type="GO" id="GO:0052855">
    <property type="term" value="F:ADP-dependent NAD(P)H-hydrate dehydratase activity"/>
    <property type="evidence" value="ECO:0007669"/>
    <property type="project" value="UniProtKB-UniRule"/>
</dbReference>
<keyword evidence="11 18" id="KW-0413">Isomerase</keyword>
<feature type="binding site" evidence="17">
    <location>
        <position position="231"/>
    </location>
    <ligand>
        <name>(6S)-NADPHX</name>
        <dbReference type="ChEBI" id="CHEBI:64076"/>
    </ligand>
</feature>
<evidence type="ECO:0000313" key="21">
    <source>
        <dbReference type="EMBL" id="SHE63440.1"/>
    </source>
</evidence>
<keyword evidence="5 18" id="KW-0479">Metal-binding</keyword>
<dbReference type="InterPro" id="IPR029056">
    <property type="entry name" value="Ribokinase-like"/>
</dbReference>
<keyword evidence="10 17" id="KW-0520">NAD</keyword>
<dbReference type="GO" id="GO:0110051">
    <property type="term" value="P:metabolite repair"/>
    <property type="evidence" value="ECO:0007669"/>
    <property type="project" value="TreeGrafter"/>
</dbReference>
<proteinExistence type="inferred from homology"/>
<comment type="function">
    <text evidence="17">Catalyzes the dehydration of the S-form of NAD(P)HX at the expense of ADP, which is converted to AMP. Together with NAD(P)HX epimerase, which catalyzes the epimerization of the S- and R-forms, the enzyme allows the repair of both epimers of NAD(P)HX, a damaged form of NAD(P)H that is a result of enzymatic or heat-dependent hydration.</text>
</comment>
<feature type="domain" description="YjeF N-terminal" evidence="20">
    <location>
        <begin position="1"/>
        <end position="188"/>
    </location>
</feature>
<dbReference type="InterPro" id="IPR004443">
    <property type="entry name" value="YjeF_N_dom"/>
</dbReference>
<reference evidence="21 22" key="1">
    <citation type="submission" date="2016-11" db="EMBL/GenBank/DDBJ databases">
        <authorList>
            <person name="Jaros S."/>
            <person name="Januszkiewicz K."/>
            <person name="Wedrychowicz H."/>
        </authorList>
    </citation>
    <scope>NUCLEOTIDE SEQUENCE [LARGE SCALE GENOMIC DNA]</scope>
    <source>
        <strain evidence="21 22">DSM 26897</strain>
    </source>
</reference>
<evidence type="ECO:0000256" key="15">
    <source>
        <dbReference type="ARBA" id="ARBA00048238"/>
    </source>
</evidence>
<dbReference type="PANTHER" id="PTHR12592:SF0">
    <property type="entry name" value="ATP-DEPENDENT (S)-NAD(P)H-HYDRATE DEHYDRATASE"/>
    <property type="match status" value="1"/>
</dbReference>
<dbReference type="STRING" id="1302690.BUE76_13095"/>
<evidence type="ECO:0000256" key="10">
    <source>
        <dbReference type="ARBA" id="ARBA00023027"/>
    </source>
</evidence>